<protein>
    <submittedName>
        <fullName evidence="11">Potassium transporter</fullName>
    </submittedName>
</protein>
<feature type="transmembrane region" description="Helical" evidence="9">
    <location>
        <begin position="187"/>
        <end position="206"/>
    </location>
</feature>
<keyword evidence="7" id="KW-0406">Ion transport</keyword>
<keyword evidence="6 9" id="KW-1133">Transmembrane helix</keyword>
<feature type="transmembrane region" description="Helical" evidence="9">
    <location>
        <begin position="271"/>
        <end position="289"/>
    </location>
</feature>
<organism evidence="11 12">
    <name type="scientific">Guptibacillus hwajinpoensis</name>
    <dbReference type="NCBI Taxonomy" id="208199"/>
    <lineage>
        <taxon>Bacteria</taxon>
        <taxon>Bacillati</taxon>
        <taxon>Bacillota</taxon>
        <taxon>Bacilli</taxon>
        <taxon>Bacillales</taxon>
        <taxon>Guptibacillaceae</taxon>
        <taxon>Guptibacillus</taxon>
    </lineage>
</organism>
<dbReference type="RefSeq" id="WP_048310665.1">
    <property type="nucleotide sequence ID" value="NZ_CP119526.1"/>
</dbReference>
<feature type="transmembrane region" description="Helical" evidence="9">
    <location>
        <begin position="334"/>
        <end position="354"/>
    </location>
</feature>
<dbReference type="InterPro" id="IPR038770">
    <property type="entry name" value="Na+/solute_symporter_sf"/>
</dbReference>
<feature type="transmembrane region" description="Helical" evidence="9">
    <location>
        <begin position="119"/>
        <end position="138"/>
    </location>
</feature>
<evidence type="ECO:0000256" key="5">
    <source>
        <dbReference type="ARBA" id="ARBA00022692"/>
    </source>
</evidence>
<dbReference type="STRING" id="157733.AB986_09960"/>
<evidence type="ECO:0000256" key="3">
    <source>
        <dbReference type="ARBA" id="ARBA00022449"/>
    </source>
</evidence>
<feature type="transmembrane region" description="Helical" evidence="9">
    <location>
        <begin position="366"/>
        <end position="386"/>
    </location>
</feature>
<feature type="transmembrane region" description="Helical" evidence="9">
    <location>
        <begin position="295"/>
        <end position="313"/>
    </location>
</feature>
<evidence type="ECO:0000256" key="1">
    <source>
        <dbReference type="ARBA" id="ARBA00004651"/>
    </source>
</evidence>
<dbReference type="NCBIfam" id="NF003715">
    <property type="entry name" value="PRK05326.1-2"/>
    <property type="match status" value="1"/>
</dbReference>
<keyword evidence="12" id="KW-1185">Reference proteome</keyword>
<name>A0A0J6D5B2_9BACL</name>
<gene>
    <name evidence="11" type="ORF">AB986_09960</name>
</gene>
<dbReference type="Gene3D" id="3.30.70.1450">
    <property type="entry name" value="Regulator of K+ conductance, C-terminal domain"/>
    <property type="match status" value="1"/>
</dbReference>
<evidence type="ECO:0000259" key="10">
    <source>
        <dbReference type="PROSITE" id="PS51202"/>
    </source>
</evidence>
<feature type="transmembrane region" description="Helical" evidence="9">
    <location>
        <begin position="240"/>
        <end position="259"/>
    </location>
</feature>
<dbReference type="PANTHER" id="PTHR32507:SF7">
    <property type="entry name" value="K(+)_H(+) ANTIPORTER NHAP2"/>
    <property type="match status" value="1"/>
</dbReference>
<dbReference type="Proteomes" id="UP000035996">
    <property type="component" value="Unassembled WGS sequence"/>
</dbReference>
<evidence type="ECO:0000256" key="2">
    <source>
        <dbReference type="ARBA" id="ARBA00022448"/>
    </source>
</evidence>
<dbReference type="PANTHER" id="PTHR32507">
    <property type="entry name" value="NA(+)/H(+) ANTIPORTER 1"/>
    <property type="match status" value="1"/>
</dbReference>
<dbReference type="GO" id="GO:0008324">
    <property type="term" value="F:monoatomic cation transmembrane transporter activity"/>
    <property type="evidence" value="ECO:0007669"/>
    <property type="project" value="InterPro"/>
</dbReference>
<keyword evidence="2" id="KW-0813">Transport</keyword>
<dbReference type="EMBL" id="LELK01000001">
    <property type="protein sequence ID" value="KMM39494.1"/>
    <property type="molecule type" value="Genomic_DNA"/>
</dbReference>
<dbReference type="Pfam" id="PF02080">
    <property type="entry name" value="TrkA_C"/>
    <property type="match status" value="1"/>
</dbReference>
<comment type="subcellular location">
    <subcellularLocation>
        <location evidence="1">Cell membrane</location>
        <topology evidence="1">Multi-pass membrane protein</topology>
    </subcellularLocation>
</comment>
<dbReference type="AlphaFoldDB" id="A0A0J6D5B2"/>
<evidence type="ECO:0000256" key="9">
    <source>
        <dbReference type="SAM" id="Phobius"/>
    </source>
</evidence>
<dbReference type="OrthoDB" id="9810759at2"/>
<dbReference type="NCBIfam" id="NF003716">
    <property type="entry name" value="PRK05326.1-3"/>
    <property type="match status" value="1"/>
</dbReference>
<evidence type="ECO:0000256" key="4">
    <source>
        <dbReference type="ARBA" id="ARBA00022475"/>
    </source>
</evidence>
<dbReference type="PATRIC" id="fig|157733.3.peg.4300"/>
<feature type="transmembrane region" description="Helical" evidence="9">
    <location>
        <begin position="57"/>
        <end position="75"/>
    </location>
</feature>
<dbReference type="GO" id="GO:0005886">
    <property type="term" value="C:plasma membrane"/>
    <property type="evidence" value="ECO:0007669"/>
    <property type="project" value="UniProtKB-SubCell"/>
</dbReference>
<dbReference type="InterPro" id="IPR006153">
    <property type="entry name" value="Cation/H_exchanger_TM"/>
</dbReference>
<evidence type="ECO:0000256" key="6">
    <source>
        <dbReference type="ARBA" id="ARBA00022989"/>
    </source>
</evidence>
<feature type="transmembrane region" description="Helical" evidence="9">
    <location>
        <begin position="218"/>
        <end position="234"/>
    </location>
</feature>
<proteinExistence type="predicted"/>
<dbReference type="GO" id="GO:1902600">
    <property type="term" value="P:proton transmembrane transport"/>
    <property type="evidence" value="ECO:0007669"/>
    <property type="project" value="InterPro"/>
</dbReference>
<dbReference type="InterPro" id="IPR006037">
    <property type="entry name" value="RCK_C"/>
</dbReference>
<dbReference type="GO" id="GO:0015297">
    <property type="term" value="F:antiporter activity"/>
    <property type="evidence" value="ECO:0007669"/>
    <property type="project" value="UniProtKB-KW"/>
</dbReference>
<reference evidence="11" key="1">
    <citation type="submission" date="2015-06" db="EMBL/GenBank/DDBJ databases">
        <authorList>
            <person name="Liu B."/>
            <person name="Wang J."/>
            <person name="Zhu Y."/>
            <person name="Liu G."/>
            <person name="Chen Q."/>
            <person name="Zheng C."/>
            <person name="Che J."/>
            <person name="Ge C."/>
            <person name="Shi H."/>
            <person name="Pan Z."/>
            <person name="Liu X."/>
        </authorList>
    </citation>
    <scope>NUCLEOTIDE SEQUENCE [LARGE SCALE GENOMIC DNA]</scope>
    <source>
        <strain evidence="11">DSM 16346</strain>
    </source>
</reference>
<evidence type="ECO:0000256" key="8">
    <source>
        <dbReference type="ARBA" id="ARBA00023136"/>
    </source>
</evidence>
<dbReference type="PROSITE" id="PS51202">
    <property type="entry name" value="RCK_C"/>
    <property type="match status" value="1"/>
</dbReference>
<accession>A0A0J6D5B2</accession>
<keyword evidence="4" id="KW-1003">Cell membrane</keyword>
<feature type="transmembrane region" description="Helical" evidence="9">
    <location>
        <begin position="84"/>
        <end position="107"/>
    </location>
</feature>
<dbReference type="SUPFAM" id="SSF116726">
    <property type="entry name" value="TrkA C-terminal domain-like"/>
    <property type="match status" value="1"/>
</dbReference>
<feature type="transmembrane region" description="Helical" evidence="9">
    <location>
        <begin position="6"/>
        <end position="24"/>
    </location>
</feature>
<keyword evidence="3" id="KW-0050">Antiport</keyword>
<sequence>METNTVILFSALFLIGGVMMAKFSSRLGVPALVLFIIVGMLFGSDGFGFIYFDNASLTQSLGILALVLILFDGGLQTEWRRTKAVLPISLSLATVGVLITAGIFGVAAKLFLDVTWNEALLVGAIVGSTDAAAVFAVMKGKNIKRKLQSTLEAESGSNDPMAMFLTLSLLQLVVGEESFGASLFLSFFWQMGAGLLIGILFGFAASWAMKSIDLGSNGLYPVFSIGIALFTYSMTDLVNASGLLAVYAAALVLGNTKSLPYGQTIFRFHDGIAWMMQILMFIVLGLLVFPSELFSTWIVLKGLALSFILIFIARPVAVLISSIPFKFTMKEKAFLSWAGLRGAVPIVLATFPLLEGLENSQLFFNLVFFIVMTSALFQGTTIPYIAKRLGLTGPEVHIPSHSLELVSSTTVNAEMIPYTITSSSKLIGEELSDISFPDKVLVSAIIRQDELIAPSGDTKIKVNDVLYILVENQKRSELEKVLGIRKTIGG</sequence>
<dbReference type="GO" id="GO:0006813">
    <property type="term" value="P:potassium ion transport"/>
    <property type="evidence" value="ECO:0007669"/>
    <property type="project" value="InterPro"/>
</dbReference>
<feature type="domain" description="RCK C-terminal" evidence="10">
    <location>
        <begin position="403"/>
        <end position="484"/>
    </location>
</feature>
<evidence type="ECO:0000313" key="12">
    <source>
        <dbReference type="Proteomes" id="UP000035996"/>
    </source>
</evidence>
<comment type="caution">
    <text evidence="11">The sequence shown here is derived from an EMBL/GenBank/DDBJ whole genome shotgun (WGS) entry which is preliminary data.</text>
</comment>
<keyword evidence="8 9" id="KW-0472">Membrane</keyword>
<evidence type="ECO:0000313" key="11">
    <source>
        <dbReference type="EMBL" id="KMM39494.1"/>
    </source>
</evidence>
<dbReference type="Gene3D" id="1.20.1530.20">
    <property type="match status" value="1"/>
</dbReference>
<dbReference type="Pfam" id="PF00999">
    <property type="entry name" value="Na_H_Exchanger"/>
    <property type="match status" value="1"/>
</dbReference>
<keyword evidence="5 9" id="KW-0812">Transmembrane</keyword>
<dbReference type="InterPro" id="IPR036721">
    <property type="entry name" value="RCK_C_sf"/>
</dbReference>
<evidence type="ECO:0000256" key="7">
    <source>
        <dbReference type="ARBA" id="ARBA00023065"/>
    </source>
</evidence>